<feature type="transmembrane region" description="Helical" evidence="7">
    <location>
        <begin position="115"/>
        <end position="135"/>
    </location>
</feature>
<dbReference type="RefSeq" id="WP_408182341.1">
    <property type="nucleotide sequence ID" value="NZ_JAQQEZ010000065.1"/>
</dbReference>
<dbReference type="InterPro" id="IPR005829">
    <property type="entry name" value="Sugar_transporter_CS"/>
</dbReference>
<feature type="domain" description="Major facilitator superfamily (MFS) profile" evidence="8">
    <location>
        <begin position="18"/>
        <end position="428"/>
    </location>
</feature>
<evidence type="ECO:0000256" key="5">
    <source>
        <dbReference type="ARBA" id="ARBA00022989"/>
    </source>
</evidence>
<dbReference type="InterPro" id="IPR036259">
    <property type="entry name" value="MFS_trans_sf"/>
</dbReference>
<keyword evidence="3" id="KW-1003">Cell membrane</keyword>
<dbReference type="CDD" id="cd17369">
    <property type="entry name" value="MFS_ShiA_like"/>
    <property type="match status" value="1"/>
</dbReference>
<dbReference type="Proteomes" id="UP001629230">
    <property type="component" value="Unassembled WGS sequence"/>
</dbReference>
<evidence type="ECO:0000313" key="10">
    <source>
        <dbReference type="Proteomes" id="UP001629230"/>
    </source>
</evidence>
<evidence type="ECO:0000256" key="1">
    <source>
        <dbReference type="ARBA" id="ARBA00004651"/>
    </source>
</evidence>
<feature type="transmembrane region" description="Helical" evidence="7">
    <location>
        <begin position="55"/>
        <end position="79"/>
    </location>
</feature>
<dbReference type="InterPro" id="IPR011701">
    <property type="entry name" value="MFS"/>
</dbReference>
<reference evidence="9 10" key="1">
    <citation type="journal article" date="2024" name="Chem. Sci.">
        <title>Discovery of megapolipeptins by genome mining of a Burkholderiales bacteria collection.</title>
        <authorList>
            <person name="Paulo B.S."/>
            <person name="Recchia M.J.J."/>
            <person name="Lee S."/>
            <person name="Fergusson C.H."/>
            <person name="Romanowski S.B."/>
            <person name="Hernandez A."/>
            <person name="Krull N."/>
            <person name="Liu D.Y."/>
            <person name="Cavanagh H."/>
            <person name="Bos A."/>
            <person name="Gray C.A."/>
            <person name="Murphy B.T."/>
            <person name="Linington R.G."/>
            <person name="Eustaquio A.S."/>
        </authorList>
    </citation>
    <scope>NUCLEOTIDE SEQUENCE [LARGE SCALE GENOMIC DNA]</scope>
    <source>
        <strain evidence="9 10">RL17-350-BIC-A</strain>
    </source>
</reference>
<keyword evidence="4 7" id="KW-0812">Transmembrane</keyword>
<evidence type="ECO:0000256" key="4">
    <source>
        <dbReference type="ARBA" id="ARBA00022692"/>
    </source>
</evidence>
<evidence type="ECO:0000256" key="7">
    <source>
        <dbReference type="SAM" id="Phobius"/>
    </source>
</evidence>
<feature type="transmembrane region" description="Helical" evidence="7">
    <location>
        <begin position="30"/>
        <end position="49"/>
    </location>
</feature>
<feature type="transmembrane region" description="Helical" evidence="7">
    <location>
        <begin position="405"/>
        <end position="425"/>
    </location>
</feature>
<dbReference type="EMBL" id="JAQQEZ010000065">
    <property type="protein sequence ID" value="MFM0007640.1"/>
    <property type="molecule type" value="Genomic_DNA"/>
</dbReference>
<organism evidence="9 10">
    <name type="scientific">Paraburkholderia dipogonis</name>
    <dbReference type="NCBI Taxonomy" id="1211383"/>
    <lineage>
        <taxon>Bacteria</taxon>
        <taxon>Pseudomonadati</taxon>
        <taxon>Pseudomonadota</taxon>
        <taxon>Betaproteobacteria</taxon>
        <taxon>Burkholderiales</taxon>
        <taxon>Burkholderiaceae</taxon>
        <taxon>Paraburkholderia</taxon>
    </lineage>
</organism>
<evidence type="ECO:0000256" key="2">
    <source>
        <dbReference type="ARBA" id="ARBA00022448"/>
    </source>
</evidence>
<keyword evidence="10" id="KW-1185">Reference proteome</keyword>
<comment type="caution">
    <text evidence="9">The sequence shown here is derived from an EMBL/GenBank/DDBJ whole genome shotgun (WGS) entry which is preliminary data.</text>
</comment>
<feature type="transmembrane region" description="Helical" evidence="7">
    <location>
        <begin position="313"/>
        <end position="331"/>
    </location>
</feature>
<sequence length="464" mass="50633">MSTSTERVSSNRSQVNKAAASGWMGSALEYYDFFVYGSAAALFFPQLFFPKGNPTVAIMTSLATYAVGFLARPFGAFFLGHWGDRHGRKSVLVFSMILMGISTACVGLLPTYEQIGVWAPAMLIVLRLVQGFALGGEQPGANSMVLEHAPFGRRGFYGSFIAQGTQAGQILAAGVFLPLLHFMPQQMFYSIGWRIPFLFSVAIVIVGLFVRRKVDETPEFTKEVRSGQVSKAPILETFRFAWPDMLRVIGMALAYVVPATITVFGAAYAAQPAYGIGFPKELFLWIPVLGNVIAVITIPFAGILSDKIGRRPTFVVGMICSGIATVLYLYAISIHSMMLTFIVSMIAWGVVYQGYNAIVPSFWPELFPTRFRVTGNAISHNIGVVLGSFIPILLVAVAPPGSSNIPLKVGSIAFAVACLSAFAAWSARETYRIRMEDLGNKHAVPVDEIEYERIRIEASRKIAV</sequence>
<dbReference type="PROSITE" id="PS50850">
    <property type="entry name" value="MFS"/>
    <property type="match status" value="1"/>
</dbReference>
<keyword evidence="6 7" id="KW-0472">Membrane</keyword>
<feature type="transmembrane region" description="Helical" evidence="7">
    <location>
        <begin position="156"/>
        <end position="179"/>
    </location>
</feature>
<evidence type="ECO:0000256" key="3">
    <source>
        <dbReference type="ARBA" id="ARBA00022475"/>
    </source>
</evidence>
<keyword evidence="5 7" id="KW-1133">Transmembrane helix</keyword>
<feature type="transmembrane region" description="Helical" evidence="7">
    <location>
        <begin position="282"/>
        <end position="301"/>
    </location>
</feature>
<dbReference type="Gene3D" id="1.20.1250.20">
    <property type="entry name" value="MFS general substrate transporter like domains"/>
    <property type="match status" value="2"/>
</dbReference>
<name>A0ABW9B5T9_9BURK</name>
<proteinExistence type="predicted"/>
<feature type="transmembrane region" description="Helical" evidence="7">
    <location>
        <begin position="378"/>
        <end position="399"/>
    </location>
</feature>
<feature type="transmembrane region" description="Helical" evidence="7">
    <location>
        <begin position="191"/>
        <end position="210"/>
    </location>
</feature>
<dbReference type="PANTHER" id="PTHR43045">
    <property type="entry name" value="SHIKIMATE TRANSPORTER"/>
    <property type="match status" value="1"/>
</dbReference>
<comment type="subcellular location">
    <subcellularLocation>
        <location evidence="1">Cell membrane</location>
        <topology evidence="1">Multi-pass membrane protein</topology>
    </subcellularLocation>
</comment>
<dbReference type="PANTHER" id="PTHR43045:SF1">
    <property type="entry name" value="SHIKIMATE TRANSPORTER"/>
    <property type="match status" value="1"/>
</dbReference>
<dbReference type="InterPro" id="IPR020846">
    <property type="entry name" value="MFS_dom"/>
</dbReference>
<evidence type="ECO:0000256" key="6">
    <source>
        <dbReference type="ARBA" id="ARBA00023136"/>
    </source>
</evidence>
<dbReference type="SUPFAM" id="SSF103473">
    <property type="entry name" value="MFS general substrate transporter"/>
    <property type="match status" value="1"/>
</dbReference>
<evidence type="ECO:0000259" key="8">
    <source>
        <dbReference type="PROSITE" id="PS50850"/>
    </source>
</evidence>
<feature type="transmembrane region" description="Helical" evidence="7">
    <location>
        <begin position="248"/>
        <end position="270"/>
    </location>
</feature>
<feature type="transmembrane region" description="Helical" evidence="7">
    <location>
        <begin position="337"/>
        <end position="358"/>
    </location>
</feature>
<dbReference type="PROSITE" id="PS00216">
    <property type="entry name" value="SUGAR_TRANSPORT_1"/>
    <property type="match status" value="1"/>
</dbReference>
<dbReference type="Pfam" id="PF07690">
    <property type="entry name" value="MFS_1"/>
    <property type="match status" value="1"/>
</dbReference>
<gene>
    <name evidence="9" type="ORF">PQR57_42715</name>
</gene>
<keyword evidence="2" id="KW-0813">Transport</keyword>
<evidence type="ECO:0000313" key="9">
    <source>
        <dbReference type="EMBL" id="MFM0007640.1"/>
    </source>
</evidence>
<feature type="transmembrane region" description="Helical" evidence="7">
    <location>
        <begin position="91"/>
        <end position="109"/>
    </location>
</feature>
<protein>
    <submittedName>
        <fullName evidence="9">MFS transporter</fullName>
    </submittedName>
</protein>
<accession>A0ABW9B5T9</accession>